<comment type="caution">
    <text evidence="1">The sequence shown here is derived from an EMBL/GenBank/DDBJ whole genome shotgun (WGS) entry which is preliminary data.</text>
</comment>
<dbReference type="EMBL" id="JANDZV010000001">
    <property type="protein sequence ID" value="MCZ7406972.1"/>
    <property type="molecule type" value="Genomic_DNA"/>
</dbReference>
<dbReference type="Pfam" id="PF08798">
    <property type="entry name" value="CRISPR_assoc"/>
    <property type="match status" value="1"/>
</dbReference>
<name>A0A9X3HE66_9FIRM</name>
<sequence length="210" mass="24676">MYLSRVQIDFLNRRKTKDLSHLGAYHNWVESAFRKSERYNERTRKLWRIDTLRGEKYLLILSNEKPDIQALEKYGIENSAQTKSYDKLINSIENGKKYRFRVTLNPVHSIMTENSNRGRIVPHITVEQQMKFLSDRAEKNGFLLEDKDFIIVERDFKLLKKSNQRDIRISVVSYEGILTVINKDLFKNSLILGIGREKAYGCGMITVLEV</sequence>
<gene>
    <name evidence="1" type="primary">cas6e</name>
    <name evidence="1" type="ORF">NND69_01110</name>
</gene>
<dbReference type="Proteomes" id="UP001141458">
    <property type="component" value="Unassembled WGS sequence"/>
</dbReference>
<reference evidence="1" key="1">
    <citation type="submission" date="2022-07" db="EMBL/GenBank/DDBJ databases">
        <title>Parvimonas micra travels from the subgingival sulcus of the human oral cavity to the colorectal adenocarcinoma.</title>
        <authorList>
            <person name="Conde-Perez K."/>
            <person name="Buetas E."/>
            <person name="Aja-Macaya P."/>
            <person name="Martin-De Arribas E."/>
            <person name="Iglesias-Corras I."/>
            <person name="Trigo-Tasende N."/>
            <person name="Nasser-Ali M."/>
            <person name="Estevez L.S."/>
            <person name="Rumbo-Feal S."/>
            <person name="Otero-Alen B."/>
            <person name="Noguera J.F."/>
            <person name="Concha A."/>
            <person name="Pardinas-Lopez S."/>
            <person name="Carda-Dieguez M."/>
            <person name="Gomez-Randulfe I."/>
            <person name="Martinez-Lago N."/>
            <person name="Ladra S."/>
            <person name="Aparicio L.A."/>
            <person name="Bou G."/>
            <person name="Mira A."/>
            <person name="Vallejo J.A."/>
            <person name="Poza M."/>
        </authorList>
    </citation>
    <scope>NUCLEOTIDE SEQUENCE</scope>
    <source>
        <strain evidence="1">PM79KC-AC-4</strain>
    </source>
</reference>
<evidence type="ECO:0000313" key="1">
    <source>
        <dbReference type="EMBL" id="MCZ7406972.1"/>
    </source>
</evidence>
<dbReference type="RefSeq" id="WP_269720378.1">
    <property type="nucleotide sequence ID" value="NZ_CP101408.1"/>
</dbReference>
<accession>A0A9X3HE66</accession>
<dbReference type="NCBIfam" id="TIGR01907">
    <property type="entry name" value="casE_Cse3"/>
    <property type="match status" value="1"/>
</dbReference>
<dbReference type="AlphaFoldDB" id="A0A9X3HE66"/>
<evidence type="ECO:0000313" key="2">
    <source>
        <dbReference type="Proteomes" id="UP001141458"/>
    </source>
</evidence>
<organism evidence="1 2">
    <name type="scientific">Parvimonas micra</name>
    <dbReference type="NCBI Taxonomy" id="33033"/>
    <lineage>
        <taxon>Bacteria</taxon>
        <taxon>Bacillati</taxon>
        <taxon>Bacillota</taxon>
        <taxon>Tissierellia</taxon>
        <taxon>Tissierellales</taxon>
        <taxon>Peptoniphilaceae</taxon>
        <taxon>Parvimonas</taxon>
    </lineage>
</organism>
<dbReference type="SMART" id="SM01101">
    <property type="entry name" value="CRISPR_assoc"/>
    <property type="match status" value="1"/>
</dbReference>
<dbReference type="InterPro" id="IPR010179">
    <property type="entry name" value="CRISPR-assoc_prot_Cse3"/>
</dbReference>
<dbReference type="SUPFAM" id="SSF117987">
    <property type="entry name" value="CRISPR-associated protein"/>
    <property type="match status" value="2"/>
</dbReference>
<dbReference type="Gene3D" id="3.30.70.1200">
    <property type="entry name" value="Crispr-associated protein, domain 1"/>
    <property type="match status" value="1"/>
</dbReference>
<dbReference type="CDD" id="cd09727">
    <property type="entry name" value="Cas6_I-E"/>
    <property type="match status" value="1"/>
</dbReference>
<dbReference type="Gene3D" id="3.30.70.1210">
    <property type="entry name" value="Crispr-associated protein, domain 2"/>
    <property type="match status" value="1"/>
</dbReference>
<proteinExistence type="predicted"/>
<protein>
    <submittedName>
        <fullName evidence="1">Type I-E CRISPR-associated protein Cas6/Cse3/CasE</fullName>
    </submittedName>
</protein>